<dbReference type="GO" id="GO:0016020">
    <property type="term" value="C:membrane"/>
    <property type="evidence" value="ECO:0007669"/>
    <property type="project" value="UniProtKB-SubCell"/>
</dbReference>
<dbReference type="STRING" id="60711.ENSCSAP00000006460"/>
<feature type="transmembrane region" description="Helical" evidence="5">
    <location>
        <begin position="111"/>
        <end position="132"/>
    </location>
</feature>
<sequence>MFSSVWVALGLSLTCTSALSLISPAWFQTPTFSFGILTYCSWPQGNSWNQSCATFSSLEDIPDFAWKVSAVMLLGGWLLLAFNAIFLLSWTVAPKGLCPRRNSVPMPGVQAVAATAMIMGLLVFPIGLASPFVKEVCEASSMYHGGKCRLGWGYTTTILNAVLASLLPIISWPHRTKVQGRTIIFSRATERIILVPEMNK</sequence>
<dbReference type="Pfam" id="PF10242">
    <property type="entry name" value="L_HMGIC_fpl"/>
    <property type="match status" value="1"/>
</dbReference>
<reference evidence="7" key="2">
    <citation type="submission" date="2025-08" db="UniProtKB">
        <authorList>
            <consortium name="Ensembl"/>
        </authorList>
    </citation>
    <scope>IDENTIFICATION</scope>
</reference>
<evidence type="ECO:0000256" key="4">
    <source>
        <dbReference type="ARBA" id="ARBA00023136"/>
    </source>
</evidence>
<dbReference type="Proteomes" id="UP000029965">
    <property type="component" value="Chromosome 19"/>
</dbReference>
<evidence type="ECO:0000313" key="8">
    <source>
        <dbReference type="Proteomes" id="UP000029965"/>
    </source>
</evidence>
<evidence type="ECO:0000256" key="3">
    <source>
        <dbReference type="ARBA" id="ARBA00022989"/>
    </source>
</evidence>
<keyword evidence="8" id="KW-1185">Reference proteome</keyword>
<dbReference type="KEGG" id="csab:103223073"/>
<gene>
    <name evidence="7" type="primary">LHFPL7</name>
</gene>
<dbReference type="CTD" id="255349"/>
<dbReference type="PANTHER" id="PTHR12489:SF20">
    <property type="entry name" value="LHFPL TETRASPAN SUBFAMILY MEMBER 7 PROTEIN"/>
    <property type="match status" value="1"/>
</dbReference>
<keyword evidence="2 5" id="KW-0812">Transmembrane</keyword>
<proteinExistence type="predicted"/>
<evidence type="ECO:0000256" key="6">
    <source>
        <dbReference type="SAM" id="SignalP"/>
    </source>
</evidence>
<accession>A0A0D9RCX1</accession>
<keyword evidence="6" id="KW-0732">Signal</keyword>
<reference evidence="7" key="3">
    <citation type="submission" date="2025-09" db="UniProtKB">
        <authorList>
            <consortium name="Ensembl"/>
        </authorList>
    </citation>
    <scope>IDENTIFICATION</scope>
</reference>
<dbReference type="AlphaFoldDB" id="A0A0D9RCX1"/>
<dbReference type="GeneTree" id="ENSGT00990000203589"/>
<dbReference type="eggNOG" id="KOG4026">
    <property type="taxonomic scope" value="Eukaryota"/>
</dbReference>
<name>A0A0D9RCX1_CHLSB</name>
<feature type="chain" id="PRO_5002345317" evidence="6">
    <location>
        <begin position="19"/>
        <end position="200"/>
    </location>
</feature>
<dbReference type="OMA" id="FAKEACG"/>
<comment type="subcellular location">
    <subcellularLocation>
        <location evidence="1">Membrane</location>
        <topology evidence="1">Multi-pass membrane protein</topology>
    </subcellularLocation>
</comment>
<feature type="signal peptide" evidence="6">
    <location>
        <begin position="1"/>
        <end position="18"/>
    </location>
</feature>
<dbReference type="PANTHER" id="PTHR12489">
    <property type="entry name" value="LIPOMA HMGIC FUSION PARTNER-LIKE PROTEIN"/>
    <property type="match status" value="1"/>
</dbReference>
<evidence type="ECO:0000256" key="2">
    <source>
        <dbReference type="ARBA" id="ARBA00022692"/>
    </source>
</evidence>
<protein>
    <submittedName>
        <fullName evidence="7">LHFPL tetraspan subfamily member 7</fullName>
    </submittedName>
</protein>
<keyword evidence="4 5" id="KW-0472">Membrane</keyword>
<dbReference type="Bgee" id="ENSCSAG00000010227">
    <property type="expression patterns" value="Expressed in blood"/>
</dbReference>
<evidence type="ECO:0000313" key="7">
    <source>
        <dbReference type="Ensembl" id="ENSCSAP00000006460.1"/>
    </source>
</evidence>
<reference evidence="7 8" key="1">
    <citation type="submission" date="2014-03" db="EMBL/GenBank/DDBJ databases">
        <authorList>
            <person name="Warren W."/>
            <person name="Wilson R.K."/>
        </authorList>
    </citation>
    <scope>NUCLEOTIDE SEQUENCE</scope>
</reference>
<feature type="transmembrane region" description="Helical" evidence="5">
    <location>
        <begin position="64"/>
        <end position="90"/>
    </location>
</feature>
<feature type="transmembrane region" description="Helical" evidence="5">
    <location>
        <begin position="152"/>
        <end position="172"/>
    </location>
</feature>
<dbReference type="GeneID" id="103223073"/>
<organism evidence="7 8">
    <name type="scientific">Chlorocebus sabaeus</name>
    <name type="common">Green monkey</name>
    <name type="synonym">Simia sabaea</name>
    <dbReference type="NCBI Taxonomy" id="60711"/>
    <lineage>
        <taxon>Eukaryota</taxon>
        <taxon>Metazoa</taxon>
        <taxon>Chordata</taxon>
        <taxon>Craniata</taxon>
        <taxon>Vertebrata</taxon>
        <taxon>Euteleostomi</taxon>
        <taxon>Mammalia</taxon>
        <taxon>Eutheria</taxon>
        <taxon>Euarchontoglires</taxon>
        <taxon>Primates</taxon>
        <taxon>Haplorrhini</taxon>
        <taxon>Catarrhini</taxon>
        <taxon>Cercopithecidae</taxon>
        <taxon>Cercopithecinae</taxon>
        <taxon>Chlorocebus</taxon>
    </lineage>
</organism>
<evidence type="ECO:0000256" key="1">
    <source>
        <dbReference type="ARBA" id="ARBA00004141"/>
    </source>
</evidence>
<evidence type="ECO:0000256" key="5">
    <source>
        <dbReference type="SAM" id="Phobius"/>
    </source>
</evidence>
<dbReference type="EMBL" id="AQIB01154851">
    <property type="status" value="NOT_ANNOTATED_CDS"/>
    <property type="molecule type" value="Genomic_DNA"/>
</dbReference>
<dbReference type="InterPro" id="IPR019372">
    <property type="entry name" value="LHFPL"/>
</dbReference>
<dbReference type="BioGRID-ORCS" id="103223073">
    <property type="hits" value="0 hits in 9 CRISPR screens"/>
</dbReference>
<dbReference type="Ensembl" id="ENSCSAT00000008312.1">
    <property type="protein sequence ID" value="ENSCSAP00000006460.1"/>
    <property type="gene ID" value="ENSCSAG00000010227.1"/>
</dbReference>
<keyword evidence="3 5" id="KW-1133">Transmembrane helix</keyword>